<dbReference type="EMBL" id="CP033905">
    <property type="protein sequence ID" value="AZR07201.1"/>
    <property type="molecule type" value="Genomic_DNA"/>
</dbReference>
<dbReference type="NCBIfam" id="TIGR02666">
    <property type="entry name" value="moaA"/>
    <property type="match status" value="1"/>
</dbReference>
<dbReference type="OrthoDB" id="9763993at2"/>
<protein>
    <recommendedName>
        <fullName evidence="1 12">GTP 3',8-cyclase</fullName>
        <ecNumber evidence="1 12">4.1.99.22</ecNumber>
    </recommendedName>
    <alternativeName>
        <fullName evidence="12">Molybdenum cofactor biosynthesis protein A</fullName>
    </alternativeName>
</protein>
<keyword evidence="10 12" id="KW-0456">Lyase</keyword>
<feature type="binding site" evidence="12">
    <location>
        <position position="133"/>
    </location>
    <ligand>
        <name>S-adenosyl-L-methionine</name>
        <dbReference type="ChEBI" id="CHEBI:59789"/>
    </ligand>
</feature>
<comment type="function">
    <text evidence="12">Catalyzes the cyclization of GTP to (8S)-3',8-cyclo-7,8-dihydroguanosine 5'-triphosphate.</text>
</comment>
<evidence type="ECO:0000256" key="10">
    <source>
        <dbReference type="ARBA" id="ARBA00023239"/>
    </source>
</evidence>
<dbReference type="PROSITE" id="PS51918">
    <property type="entry name" value="RADICAL_SAM"/>
    <property type="match status" value="1"/>
</dbReference>
<dbReference type="PANTHER" id="PTHR22960:SF0">
    <property type="entry name" value="MOLYBDENUM COFACTOR BIOSYNTHESIS PROTEIN 1"/>
    <property type="match status" value="1"/>
</dbReference>
<comment type="similarity">
    <text evidence="12">Belongs to the radical SAM superfamily. MoaA family.</text>
</comment>
<dbReference type="InterPro" id="IPR010505">
    <property type="entry name" value="MoaA_twitch"/>
</dbReference>
<dbReference type="SMART" id="SM00729">
    <property type="entry name" value="Elp3"/>
    <property type="match status" value="1"/>
</dbReference>
<evidence type="ECO:0000256" key="8">
    <source>
        <dbReference type="ARBA" id="ARBA00023134"/>
    </source>
</evidence>
<dbReference type="EC" id="4.1.99.22" evidence="1 12"/>
<keyword evidence="4 12" id="KW-0479">Metal-binding</keyword>
<dbReference type="GO" id="GO:0006777">
    <property type="term" value="P:Mo-molybdopterin cofactor biosynthetic process"/>
    <property type="evidence" value="ECO:0007669"/>
    <property type="project" value="UniProtKB-UniRule"/>
</dbReference>
<comment type="pathway">
    <text evidence="12">Cofactor biosynthesis; molybdopterin biosynthesis.</text>
</comment>
<dbReference type="SFLD" id="SFLDS00029">
    <property type="entry name" value="Radical_SAM"/>
    <property type="match status" value="1"/>
</dbReference>
<dbReference type="Proteomes" id="UP000275951">
    <property type="component" value="Chromosome"/>
</dbReference>
<feature type="binding site" evidence="12">
    <location>
        <position position="74"/>
    </location>
    <ligand>
        <name>GTP</name>
        <dbReference type="ChEBI" id="CHEBI:37565"/>
    </ligand>
</feature>
<feature type="binding site" evidence="12">
    <location>
        <position position="37"/>
    </location>
    <ligand>
        <name>[4Fe-4S] cluster</name>
        <dbReference type="ChEBI" id="CHEBI:49883"/>
        <label>1</label>
        <note>4Fe-4S-S-AdoMet</note>
    </ligand>
</feature>
<feature type="binding site" evidence="12">
    <location>
        <position position="274"/>
    </location>
    <ligand>
        <name>[4Fe-4S] cluster</name>
        <dbReference type="ChEBI" id="CHEBI:49883"/>
        <label>2</label>
        <note>4Fe-4S-substrate</note>
    </ligand>
</feature>
<dbReference type="SFLD" id="SFLDG01383">
    <property type="entry name" value="cyclic_pyranopterin_phosphate"/>
    <property type="match status" value="1"/>
</dbReference>
<dbReference type="PROSITE" id="PS01305">
    <property type="entry name" value="MOAA_NIFB_PQQE"/>
    <property type="match status" value="1"/>
</dbReference>
<accession>A0A380MD08</accession>
<feature type="binding site" evidence="12">
    <location>
        <position position="30"/>
    </location>
    <ligand>
        <name>[4Fe-4S] cluster</name>
        <dbReference type="ChEBI" id="CHEBI:49883"/>
        <label>1</label>
        <note>4Fe-4S-S-AdoMet</note>
    </ligand>
</feature>
<evidence type="ECO:0000256" key="7">
    <source>
        <dbReference type="ARBA" id="ARBA00023014"/>
    </source>
</evidence>
<dbReference type="UniPathway" id="UPA00344"/>
<keyword evidence="9 12" id="KW-0501">Molybdenum cofactor biosynthesis</keyword>
<dbReference type="GO" id="GO:1904047">
    <property type="term" value="F:S-adenosyl-L-methionine binding"/>
    <property type="evidence" value="ECO:0007669"/>
    <property type="project" value="UniProtKB-UniRule"/>
</dbReference>
<dbReference type="CDD" id="cd21117">
    <property type="entry name" value="Twitch_MoaA"/>
    <property type="match status" value="1"/>
</dbReference>
<dbReference type="InterPro" id="IPR013785">
    <property type="entry name" value="Aldolase_TIM"/>
</dbReference>
<name>A0A380MD08_9ACTO</name>
<dbReference type="Pfam" id="PF04055">
    <property type="entry name" value="Radical_SAM"/>
    <property type="match status" value="1"/>
</dbReference>
<dbReference type="Pfam" id="PF06463">
    <property type="entry name" value="Mob_synth_C"/>
    <property type="match status" value="1"/>
</dbReference>
<feature type="binding site" evidence="12">
    <location>
        <position position="36"/>
    </location>
    <ligand>
        <name>S-adenosyl-L-methionine</name>
        <dbReference type="ChEBI" id="CHEBI:59789"/>
    </ligand>
</feature>
<dbReference type="InterPro" id="IPR013483">
    <property type="entry name" value="MoaA"/>
</dbReference>
<dbReference type="InterPro" id="IPR050105">
    <property type="entry name" value="MoCo_biosynth_MoaA/MoaC"/>
</dbReference>
<keyword evidence="7 12" id="KW-0411">Iron-sulfur</keyword>
<organism evidence="13 14">
    <name type="scientific">Trueperella pyogenes</name>
    <dbReference type="NCBI Taxonomy" id="1661"/>
    <lineage>
        <taxon>Bacteria</taxon>
        <taxon>Bacillati</taxon>
        <taxon>Actinomycetota</taxon>
        <taxon>Actinomycetes</taxon>
        <taxon>Actinomycetales</taxon>
        <taxon>Actinomycetaceae</taxon>
        <taxon>Trueperella</taxon>
    </lineage>
</organism>
<dbReference type="GeneID" id="97530937"/>
<evidence type="ECO:0000256" key="12">
    <source>
        <dbReference type="HAMAP-Rule" id="MF_01225"/>
    </source>
</evidence>
<feature type="binding site" evidence="12">
    <location>
        <position position="109"/>
    </location>
    <ligand>
        <name>GTP</name>
        <dbReference type="ChEBI" id="CHEBI:37565"/>
    </ligand>
</feature>
<evidence type="ECO:0000313" key="14">
    <source>
        <dbReference type="Proteomes" id="UP000275951"/>
    </source>
</evidence>
<feature type="binding site" evidence="12">
    <location>
        <begin position="276"/>
        <end position="278"/>
    </location>
    <ligand>
        <name>GTP</name>
        <dbReference type="ChEBI" id="CHEBI:37565"/>
    </ligand>
</feature>
<keyword evidence="8 12" id="KW-0342">GTP-binding</keyword>
<keyword evidence="5 12" id="KW-0547">Nucleotide-binding</keyword>
<comment type="catalytic activity">
    <reaction evidence="11 12">
        <text>GTP + AH2 + S-adenosyl-L-methionine = (8S)-3',8-cyclo-7,8-dihydroguanosine 5'-triphosphate + 5'-deoxyadenosine + L-methionine + A + H(+)</text>
        <dbReference type="Rhea" id="RHEA:49576"/>
        <dbReference type="ChEBI" id="CHEBI:13193"/>
        <dbReference type="ChEBI" id="CHEBI:15378"/>
        <dbReference type="ChEBI" id="CHEBI:17319"/>
        <dbReference type="ChEBI" id="CHEBI:17499"/>
        <dbReference type="ChEBI" id="CHEBI:37565"/>
        <dbReference type="ChEBI" id="CHEBI:57844"/>
        <dbReference type="ChEBI" id="CHEBI:59789"/>
        <dbReference type="ChEBI" id="CHEBI:131766"/>
        <dbReference type="EC" id="4.1.99.22"/>
    </reaction>
</comment>
<evidence type="ECO:0000256" key="9">
    <source>
        <dbReference type="ARBA" id="ARBA00023150"/>
    </source>
</evidence>
<evidence type="ECO:0000256" key="4">
    <source>
        <dbReference type="ARBA" id="ARBA00022723"/>
    </source>
</evidence>
<feature type="binding site" evidence="12">
    <location>
        <position position="288"/>
    </location>
    <ligand>
        <name>[4Fe-4S] cluster</name>
        <dbReference type="ChEBI" id="CHEBI:49883"/>
        <label>2</label>
        <note>4Fe-4S-substrate</note>
    </ligand>
</feature>
<keyword evidence="6 12" id="KW-0408">Iron</keyword>
<dbReference type="GO" id="GO:0046872">
    <property type="term" value="F:metal ion binding"/>
    <property type="evidence" value="ECO:0007669"/>
    <property type="project" value="UniProtKB-KW"/>
</dbReference>
<evidence type="ECO:0000256" key="3">
    <source>
        <dbReference type="ARBA" id="ARBA00022691"/>
    </source>
</evidence>
<proteinExistence type="inferred from homology"/>
<dbReference type="InterPro" id="IPR040064">
    <property type="entry name" value="MoaA-like"/>
</dbReference>
<gene>
    <name evidence="12 13" type="primary">moaA</name>
    <name evidence="13" type="ORF">EBQ10_07785</name>
</gene>
<feature type="binding site" evidence="12">
    <location>
        <position position="204"/>
    </location>
    <ligand>
        <name>S-adenosyl-L-methionine</name>
        <dbReference type="ChEBI" id="CHEBI:59789"/>
    </ligand>
</feature>
<keyword evidence="3 12" id="KW-0949">S-adenosyl-L-methionine</keyword>
<evidence type="ECO:0000313" key="13">
    <source>
        <dbReference type="EMBL" id="AZR07201.1"/>
    </source>
</evidence>
<dbReference type="GO" id="GO:0061799">
    <property type="term" value="F:cyclic pyranopterin monophosphate synthase activity"/>
    <property type="evidence" value="ECO:0007669"/>
    <property type="project" value="TreeGrafter"/>
</dbReference>
<dbReference type="SFLD" id="SFLDG01386">
    <property type="entry name" value="main_SPASM_domain-containing"/>
    <property type="match status" value="1"/>
</dbReference>
<comment type="subunit">
    <text evidence="12">Monomer and homodimer.</text>
</comment>
<evidence type="ECO:0000256" key="11">
    <source>
        <dbReference type="ARBA" id="ARBA00048697"/>
    </source>
</evidence>
<dbReference type="AlphaFoldDB" id="A0A380MD08"/>
<dbReference type="CDD" id="cd01335">
    <property type="entry name" value="Radical_SAM"/>
    <property type="match status" value="1"/>
</dbReference>
<dbReference type="SUPFAM" id="SSF102114">
    <property type="entry name" value="Radical SAM enzymes"/>
    <property type="match status" value="1"/>
</dbReference>
<dbReference type="InterPro" id="IPR006638">
    <property type="entry name" value="Elp3/MiaA/NifB-like_rSAM"/>
</dbReference>
<keyword evidence="2 12" id="KW-0004">4Fe-4S</keyword>
<dbReference type="InterPro" id="IPR007197">
    <property type="entry name" value="rSAM"/>
</dbReference>
<dbReference type="RefSeq" id="WP_052251313.1">
    <property type="nucleotide sequence ID" value="NZ_CP012649.1"/>
</dbReference>
<feature type="binding site" evidence="12">
    <location>
        <position position="271"/>
    </location>
    <ligand>
        <name>[4Fe-4S] cluster</name>
        <dbReference type="ChEBI" id="CHEBI:49883"/>
        <label>2</label>
        <note>4Fe-4S-substrate</note>
    </ligand>
</feature>
<dbReference type="HAMAP" id="MF_01225_B">
    <property type="entry name" value="MoaA_B"/>
    <property type="match status" value="1"/>
</dbReference>
<dbReference type="InterPro" id="IPR058240">
    <property type="entry name" value="rSAM_sf"/>
</dbReference>
<dbReference type="GO" id="GO:0005525">
    <property type="term" value="F:GTP binding"/>
    <property type="evidence" value="ECO:0007669"/>
    <property type="project" value="UniProtKB-UniRule"/>
</dbReference>
<dbReference type="Gene3D" id="3.20.20.70">
    <property type="entry name" value="Aldolase class I"/>
    <property type="match status" value="1"/>
</dbReference>
<feature type="binding site" evidence="12">
    <location>
        <position position="78"/>
    </location>
    <ligand>
        <name>S-adenosyl-L-methionine</name>
        <dbReference type="ChEBI" id="CHEBI:59789"/>
    </ligand>
</feature>
<feature type="binding site" evidence="12">
    <location>
        <position position="23"/>
    </location>
    <ligand>
        <name>GTP</name>
        <dbReference type="ChEBI" id="CHEBI:37565"/>
    </ligand>
</feature>
<sequence>MSQTFAEALVLRDQWGRVARDLRISLTDRCNLRCSYCMPPEGLAWLPSEDTLTDAEVMRLMRVGVELLGIEEIRFTGGEPLLRRSLAEIVRFGAGLVTASGRKPEMSLTTNALGLDKRATALAEAGLDRVNVSMDSVDPDIYHHIAHRDRLESVFAGIRAAFAAGLTPVKVNAVAMRGVNDAGLRDLLRYCLRAGAQLRIIEHMPLGPRETWSRENMVPQDEILDYLGAEFELTPLVGDPSAPAKLWSVAPGIDHPGGSVGIIASVTKPFCADCDRTRLTADGQIRNCLFARTETDLRGPMRSGVDDDELARLWADAMWEKKPGHGIDDPEFVQPARYMSEIGG</sequence>
<evidence type="ECO:0000256" key="6">
    <source>
        <dbReference type="ARBA" id="ARBA00023004"/>
    </source>
</evidence>
<reference evidence="13 14" key="1">
    <citation type="submission" date="2018-11" db="EMBL/GenBank/DDBJ databases">
        <title>Multidrug-resistant genes are associated with an 42-kb island TGI1 carrying a complex class 1 integron in a Trueperella pyogenes.</title>
        <authorList>
            <person name="Dong W."/>
        </authorList>
    </citation>
    <scope>NUCLEOTIDE SEQUENCE [LARGE SCALE GENOMIC DNA]</scope>
    <source>
        <strain evidence="13 14">TP4</strain>
    </source>
</reference>
<dbReference type="PANTHER" id="PTHR22960">
    <property type="entry name" value="MOLYBDOPTERIN COFACTOR SYNTHESIS PROTEIN A"/>
    <property type="match status" value="1"/>
</dbReference>
<feature type="binding site" evidence="12">
    <location>
        <position position="34"/>
    </location>
    <ligand>
        <name>[4Fe-4S] cluster</name>
        <dbReference type="ChEBI" id="CHEBI:49883"/>
        <label>1</label>
        <note>4Fe-4S-S-AdoMet</note>
    </ligand>
</feature>
<dbReference type="GO" id="GO:0061798">
    <property type="term" value="F:GTP 3',8'-cyclase activity"/>
    <property type="evidence" value="ECO:0007669"/>
    <property type="project" value="UniProtKB-UniRule"/>
</dbReference>
<evidence type="ECO:0000256" key="1">
    <source>
        <dbReference type="ARBA" id="ARBA00012167"/>
    </source>
</evidence>
<evidence type="ECO:0000256" key="2">
    <source>
        <dbReference type="ARBA" id="ARBA00022485"/>
    </source>
</evidence>
<comment type="cofactor">
    <cofactor evidence="12">
        <name>[4Fe-4S] cluster</name>
        <dbReference type="ChEBI" id="CHEBI:49883"/>
    </cofactor>
    <text evidence="12">Binds 2 [4Fe-4S] clusters. Binds 1 [4Fe-4S] cluster coordinated with 3 cysteines and an exchangeable S-adenosyl-L-methionine and 1 [4Fe-4S] cluster coordinated with 3 cysteines and the GTP-derived substrate.</text>
</comment>
<evidence type="ECO:0000256" key="5">
    <source>
        <dbReference type="ARBA" id="ARBA00022741"/>
    </source>
</evidence>
<feature type="binding site" evidence="12">
    <location>
        <position position="170"/>
    </location>
    <ligand>
        <name>GTP</name>
        <dbReference type="ChEBI" id="CHEBI:37565"/>
    </ligand>
</feature>
<dbReference type="SFLD" id="SFLDG01067">
    <property type="entry name" value="SPASM/twitch_domain_containing"/>
    <property type="match status" value="1"/>
</dbReference>
<dbReference type="InterPro" id="IPR000385">
    <property type="entry name" value="MoaA_NifB_PqqE_Fe-S-bd_CS"/>
</dbReference>
<dbReference type="GO" id="GO:0051539">
    <property type="term" value="F:4 iron, 4 sulfur cluster binding"/>
    <property type="evidence" value="ECO:0007669"/>
    <property type="project" value="UniProtKB-UniRule"/>
</dbReference>